<dbReference type="KEGG" id="spap:H3Z74_03215"/>
<evidence type="ECO:0000313" key="4">
    <source>
        <dbReference type="Proteomes" id="UP000516148"/>
    </source>
</evidence>
<feature type="compositionally biased region" description="Acidic residues" evidence="1">
    <location>
        <begin position="39"/>
        <end position="51"/>
    </location>
</feature>
<evidence type="ECO:0000256" key="2">
    <source>
        <dbReference type="SAM" id="SignalP"/>
    </source>
</evidence>
<evidence type="ECO:0000256" key="1">
    <source>
        <dbReference type="SAM" id="MobiDB-lite"/>
    </source>
</evidence>
<feature type="signal peptide" evidence="2">
    <location>
        <begin position="1"/>
        <end position="25"/>
    </location>
</feature>
<protein>
    <submittedName>
        <fullName evidence="3">Uncharacterized protein</fullName>
    </submittedName>
</protein>
<accession>A0A7H0LKR1</accession>
<keyword evidence="4" id="KW-1185">Reference proteome</keyword>
<feature type="chain" id="PRO_5028800554" evidence="2">
    <location>
        <begin position="26"/>
        <end position="140"/>
    </location>
</feature>
<dbReference type="EMBL" id="CP061038">
    <property type="protein sequence ID" value="QNQ10264.1"/>
    <property type="molecule type" value="Genomic_DNA"/>
</dbReference>
<organism evidence="3 4">
    <name type="scientific">Sphingomonas alpina</name>
    <dbReference type="NCBI Taxonomy" id="653931"/>
    <lineage>
        <taxon>Bacteria</taxon>
        <taxon>Pseudomonadati</taxon>
        <taxon>Pseudomonadota</taxon>
        <taxon>Alphaproteobacteria</taxon>
        <taxon>Sphingomonadales</taxon>
        <taxon>Sphingomonadaceae</taxon>
        <taxon>Sphingomonas</taxon>
    </lineage>
</organism>
<name>A0A7H0LKR1_9SPHN</name>
<feature type="compositionally biased region" description="Basic and acidic residues" evidence="1">
    <location>
        <begin position="28"/>
        <end position="38"/>
    </location>
</feature>
<feature type="region of interest" description="Disordered" evidence="1">
    <location>
        <begin position="21"/>
        <end position="62"/>
    </location>
</feature>
<evidence type="ECO:0000313" key="3">
    <source>
        <dbReference type="EMBL" id="QNQ10264.1"/>
    </source>
</evidence>
<gene>
    <name evidence="3" type="ORF">H3Z74_03215</name>
</gene>
<dbReference type="Proteomes" id="UP000516148">
    <property type="component" value="Chromosome"/>
</dbReference>
<keyword evidence="2" id="KW-0732">Signal</keyword>
<reference evidence="3 4" key="1">
    <citation type="submission" date="2020-09" db="EMBL/GenBank/DDBJ databases">
        <title>Sphingomonas sp., a new species isolated from pork steak.</title>
        <authorList>
            <person name="Heidler von Heilborn D."/>
        </authorList>
    </citation>
    <scope>NUCLEOTIDE SEQUENCE [LARGE SCALE GENOMIC DNA]</scope>
    <source>
        <strain evidence="4">S8-3T</strain>
    </source>
</reference>
<proteinExistence type="predicted"/>
<dbReference type="AlphaFoldDB" id="A0A7H0LKR1"/>
<sequence>MRNFGRIGVTLGLAAMAIGAAPAQAQRGGERPSPREPYNEEEEGLSGDEPSESGTGSAKDNAITECVAAAKSEGRRYARIAEISKVDSVRRSDNGWDIRGTLILRSRYRHLSRDEYGFRCRADAQGVEDVFLDDELYLIN</sequence>
<dbReference type="RefSeq" id="WP_187762566.1">
    <property type="nucleotide sequence ID" value="NZ_CP061038.1"/>
</dbReference>